<dbReference type="Proteomes" id="UP001182908">
    <property type="component" value="Chromosome"/>
</dbReference>
<dbReference type="EMBL" id="CP133592">
    <property type="protein sequence ID" value="WMW25851.1"/>
    <property type="molecule type" value="Genomic_DNA"/>
</dbReference>
<dbReference type="RefSeq" id="WP_309311653.1">
    <property type="nucleotide sequence ID" value="NZ_CP133592.1"/>
</dbReference>
<keyword evidence="2" id="KW-1185">Reference proteome</keyword>
<evidence type="ECO:0000313" key="2">
    <source>
        <dbReference type="Proteomes" id="UP001182908"/>
    </source>
</evidence>
<dbReference type="AlphaFoldDB" id="A0AA51ULM9"/>
<organism evidence="1 2">
    <name type="scientific">Methanolobus sediminis</name>
    <dbReference type="NCBI Taxonomy" id="3072978"/>
    <lineage>
        <taxon>Archaea</taxon>
        <taxon>Methanobacteriati</taxon>
        <taxon>Methanobacteriota</taxon>
        <taxon>Stenosarchaea group</taxon>
        <taxon>Methanomicrobia</taxon>
        <taxon>Methanosarcinales</taxon>
        <taxon>Methanosarcinaceae</taxon>
        <taxon>Methanolobus</taxon>
    </lineage>
</organism>
<sequence>MVVILLFVVAVIVVIYVIYQKRFSVDSIDLNFDAKLLKCSYHLERNYENLEIAHRIYTELITRKAAIPIEPENDVIKEIYDSWYALFKSTREEIKKLSGKSLRTEHCGNLVSMSVDILNKGLRPHLTTHQAKFRKWYSEELEKAENKGKSPQEIQKKYPEYNELIESMKKVNELLIEYAENLKSFLDTSK</sequence>
<gene>
    <name evidence="1" type="ORF">RE474_03800</name>
</gene>
<reference evidence="1 2" key="1">
    <citation type="submission" date="2023-08" db="EMBL/GenBank/DDBJ databases">
        <title>Methanolobus mangrovi sp. nov. and Methanolobus sediminis sp. nov, two novel methylotrophic methanogens isolated from mangrove sediments in China.</title>
        <authorList>
            <person name="Zhou J."/>
        </authorList>
    </citation>
    <scope>NUCLEOTIDE SEQUENCE [LARGE SCALE GENOMIC DNA]</scope>
    <source>
        <strain evidence="1 2">FTZ6</strain>
    </source>
</reference>
<dbReference type="KEGG" id="mseb:RE474_03800"/>
<accession>A0AA51ULM9</accession>
<name>A0AA51ULM9_9EURY</name>
<protein>
    <submittedName>
        <fullName evidence="1">Uncharacterized protein</fullName>
    </submittedName>
</protein>
<evidence type="ECO:0000313" key="1">
    <source>
        <dbReference type="EMBL" id="WMW25851.1"/>
    </source>
</evidence>
<dbReference type="GeneID" id="84231811"/>
<proteinExistence type="predicted"/>